<comment type="caution">
    <text evidence="1">The sequence shown here is derived from an EMBL/GenBank/DDBJ whole genome shotgun (WGS) entry which is preliminary data.</text>
</comment>
<dbReference type="Pfam" id="PF02566">
    <property type="entry name" value="OsmC"/>
    <property type="match status" value="1"/>
</dbReference>
<name>A0A4S8P9J4_9HYPH</name>
<evidence type="ECO:0000313" key="2">
    <source>
        <dbReference type="Proteomes" id="UP000308828"/>
    </source>
</evidence>
<sequence length="157" mass="17427">MSEKRHDYKVQIIWTGNAGTGTSAYRDYGRDHLISAEGRPTILASADPAFRGDPTRWNPEDLFLASVAACHKLWYLHFCAVSGVIVTAYEDNAEGVMEMDASGGGRFTEIVLRPRVTIKRGTFPKVAEELHADSHEKCFIANSLNFPVRCEPIIVEA</sequence>
<dbReference type="Gene3D" id="3.30.300.20">
    <property type="match status" value="1"/>
</dbReference>
<proteinExistence type="predicted"/>
<reference evidence="1 2" key="1">
    <citation type="submission" date="2019-04" db="EMBL/GenBank/DDBJ databases">
        <title>Genome sequence of strain shin9-1.</title>
        <authorList>
            <person name="Gao J."/>
            <person name="Sun J."/>
        </authorList>
    </citation>
    <scope>NUCLEOTIDE SEQUENCE [LARGE SCALE GENOMIC DNA]</scope>
    <source>
        <strain evidence="2">shin9-1</strain>
    </source>
</reference>
<dbReference type="Proteomes" id="UP000308828">
    <property type="component" value="Unassembled WGS sequence"/>
</dbReference>
<dbReference type="AlphaFoldDB" id="A0A4S8P9J4"/>
<evidence type="ECO:0000313" key="1">
    <source>
        <dbReference type="EMBL" id="THV25762.1"/>
    </source>
</evidence>
<dbReference type="InterPro" id="IPR015946">
    <property type="entry name" value="KH_dom-like_a/b"/>
</dbReference>
<dbReference type="InterPro" id="IPR036102">
    <property type="entry name" value="OsmC/Ohrsf"/>
</dbReference>
<dbReference type="InterPro" id="IPR003718">
    <property type="entry name" value="OsmC/Ohr_fam"/>
</dbReference>
<dbReference type="RefSeq" id="WP_136597597.1">
    <property type="nucleotide sequence ID" value="NZ_STGV01000001.1"/>
</dbReference>
<dbReference type="EMBL" id="STGV01000001">
    <property type="protein sequence ID" value="THV25762.1"/>
    <property type="molecule type" value="Genomic_DNA"/>
</dbReference>
<dbReference type="OrthoDB" id="9795405at2"/>
<protein>
    <submittedName>
        <fullName evidence="1">OsmC family protein</fullName>
    </submittedName>
</protein>
<organism evidence="1 2">
    <name type="scientific">Peteryoungia ipomoeae</name>
    <dbReference type="NCBI Taxonomy" id="1210932"/>
    <lineage>
        <taxon>Bacteria</taxon>
        <taxon>Pseudomonadati</taxon>
        <taxon>Pseudomonadota</taxon>
        <taxon>Alphaproteobacteria</taxon>
        <taxon>Hyphomicrobiales</taxon>
        <taxon>Rhizobiaceae</taxon>
        <taxon>Peteryoungia</taxon>
    </lineage>
</organism>
<dbReference type="PANTHER" id="PTHR42830">
    <property type="entry name" value="OSMOTICALLY INDUCIBLE FAMILY PROTEIN"/>
    <property type="match status" value="1"/>
</dbReference>
<dbReference type="PANTHER" id="PTHR42830:SF2">
    <property type="entry name" value="OSMC_OHR FAMILY PROTEIN"/>
    <property type="match status" value="1"/>
</dbReference>
<gene>
    <name evidence="1" type="ORF">FAA97_06165</name>
</gene>
<accession>A0A4S8P9J4</accession>
<keyword evidence="2" id="KW-1185">Reference proteome</keyword>
<dbReference type="InterPro" id="IPR052707">
    <property type="entry name" value="OsmC_Ohr_Peroxiredoxin"/>
</dbReference>
<dbReference type="SUPFAM" id="SSF82784">
    <property type="entry name" value="OsmC-like"/>
    <property type="match status" value="1"/>
</dbReference>